<dbReference type="Proteomes" id="UP000220639">
    <property type="component" value="Unassembled WGS sequence"/>
</dbReference>
<evidence type="ECO:0000313" key="1">
    <source>
        <dbReference type="EMBL" id="SNU33971.1"/>
    </source>
</evidence>
<dbReference type="EMBL" id="FZTC01000015">
    <property type="protein sequence ID" value="SNU33971.1"/>
    <property type="molecule type" value="Genomic_DNA"/>
</dbReference>
<proteinExistence type="predicted"/>
<accession>A0A285AZ51</accession>
<evidence type="ECO:0000313" key="2">
    <source>
        <dbReference type="Proteomes" id="UP000220639"/>
    </source>
</evidence>
<name>A0A285AZ51_9ENTR</name>
<sequence length="143" mass="16554">MIKTHELIALAQYITKIMSFYPNKTVDYALDDILRLLEEKHKISKSISSSKKRLKEEPTTIANNETHAQLTEFVGQMKSLSIDEINKNLSDELLFPTVQSLKRLADMIGIKSTSRQNRDVIIMNIIKTIERRRMDMTISDKDK</sequence>
<organism evidence="1 2">
    <name type="scientific">Klebsiella grimontii</name>
    <dbReference type="NCBI Taxonomy" id="2058152"/>
    <lineage>
        <taxon>Bacteria</taxon>
        <taxon>Pseudomonadati</taxon>
        <taxon>Pseudomonadota</taxon>
        <taxon>Gammaproteobacteria</taxon>
        <taxon>Enterobacterales</taxon>
        <taxon>Enterobacteriaceae</taxon>
        <taxon>Klebsiella/Raoultella group</taxon>
        <taxon>Klebsiella</taxon>
    </lineage>
</organism>
<dbReference type="AlphaFoldDB" id="A0A285AZ51"/>
<gene>
    <name evidence="1" type="ORF">KOSB73_220090</name>
</gene>
<reference evidence="2" key="1">
    <citation type="submission" date="2017-08" db="EMBL/GenBank/DDBJ databases">
        <authorList>
            <person name="Brisse S."/>
        </authorList>
    </citation>
    <scope>NUCLEOTIDE SEQUENCE [LARGE SCALE GENOMIC DNA]</scope>
    <source>
        <strain evidence="2">06D021</strain>
    </source>
</reference>
<protein>
    <submittedName>
        <fullName evidence="1">Uncharacterized protein</fullName>
    </submittedName>
</protein>
<dbReference type="RefSeq" id="WP_204320734.1">
    <property type="nucleotide sequence ID" value="NZ_FZTC01000015.1"/>
</dbReference>